<gene>
    <name evidence="4" type="ORF">AsAng_0004540</name>
</gene>
<keyword evidence="5" id="KW-1185">Reference proteome</keyword>
<dbReference type="KEGG" id="aup:AsAng_0004540"/>
<reference evidence="4" key="1">
    <citation type="submission" date="2022-09" db="EMBL/GenBank/DDBJ databases">
        <title>Aureispira anguillicida sp. nov., isolated from Leptocephalus of Japanese eel Anguilla japonica.</title>
        <authorList>
            <person name="Yuasa K."/>
            <person name="Mekata T."/>
            <person name="Ikunari K."/>
        </authorList>
    </citation>
    <scope>NUCLEOTIDE SEQUENCE</scope>
    <source>
        <strain evidence="4">EL160426</strain>
    </source>
</reference>
<evidence type="ECO:0000256" key="1">
    <source>
        <dbReference type="SAM" id="Coils"/>
    </source>
</evidence>
<feature type="coiled-coil region" evidence="1">
    <location>
        <begin position="72"/>
        <end position="197"/>
    </location>
</feature>
<feature type="region of interest" description="Disordered" evidence="2">
    <location>
        <begin position="1"/>
        <end position="23"/>
    </location>
</feature>
<evidence type="ECO:0000256" key="2">
    <source>
        <dbReference type="SAM" id="MobiDB-lite"/>
    </source>
</evidence>
<sequence length="337" mass="38794">MTDSAQTPNQPPSSQPQDTPPKKEQNKKLWALLLLLFIILAAGTYYAFSNNKTQQEKVITLEQAAYQSDSLYNELKRELAIYKQENEELYAQIAQKESELETQYSKIKRLIDQAKRDQSARKKIELKLKNLGAELANMRQYVEEQTLDLEELRVENRRLKKEKELLDKKYAEELAERERLAKQGSELQTTNDELNKKLNTASVLQTTNVHAKGLRIRNNGERKGINFAKRTELVEVCFDIVKNEVCEPGANRFYLRMIDPSGAVVSDPNRGSGKLTLFGDSEAISYTTSKIFDYNPSVKNLCMEWHAYPTTPFRAGVYRIELYNKGRKVGTYNFTTK</sequence>
<protein>
    <submittedName>
        <fullName evidence="4">Uncharacterized protein</fullName>
    </submittedName>
</protein>
<dbReference type="AlphaFoldDB" id="A0A915YAZ6"/>
<keyword evidence="3" id="KW-0812">Transmembrane</keyword>
<keyword evidence="3" id="KW-1133">Transmembrane helix</keyword>
<keyword evidence="1" id="KW-0175">Coiled coil</keyword>
<organism evidence="4 5">
    <name type="scientific">Aureispira anguillae</name>
    <dbReference type="NCBI Taxonomy" id="2864201"/>
    <lineage>
        <taxon>Bacteria</taxon>
        <taxon>Pseudomonadati</taxon>
        <taxon>Bacteroidota</taxon>
        <taxon>Saprospiria</taxon>
        <taxon>Saprospirales</taxon>
        <taxon>Saprospiraceae</taxon>
        <taxon>Aureispira</taxon>
    </lineage>
</organism>
<keyword evidence="3" id="KW-0472">Membrane</keyword>
<dbReference type="RefSeq" id="WP_264791114.1">
    <property type="nucleotide sequence ID" value="NZ_AP026867.1"/>
</dbReference>
<feature type="transmembrane region" description="Helical" evidence="3">
    <location>
        <begin position="29"/>
        <end position="48"/>
    </location>
</feature>
<accession>A0A915YAZ6</accession>
<name>A0A915YAZ6_9BACT</name>
<evidence type="ECO:0000256" key="3">
    <source>
        <dbReference type="SAM" id="Phobius"/>
    </source>
</evidence>
<evidence type="ECO:0000313" key="5">
    <source>
        <dbReference type="Proteomes" id="UP001060919"/>
    </source>
</evidence>
<evidence type="ECO:0000313" key="4">
    <source>
        <dbReference type="EMBL" id="BDS09749.1"/>
    </source>
</evidence>
<proteinExistence type="predicted"/>
<dbReference type="EMBL" id="AP026867">
    <property type="protein sequence ID" value="BDS09749.1"/>
    <property type="molecule type" value="Genomic_DNA"/>
</dbReference>
<dbReference type="Proteomes" id="UP001060919">
    <property type="component" value="Chromosome"/>
</dbReference>